<dbReference type="Pfam" id="PF01369">
    <property type="entry name" value="Sec7"/>
    <property type="match status" value="1"/>
</dbReference>
<keyword evidence="7" id="KW-0472">Membrane</keyword>
<dbReference type="SMART" id="SM00222">
    <property type="entry name" value="Sec7"/>
    <property type="match status" value="1"/>
</dbReference>
<dbReference type="PANTHER" id="PTHR10663:SF108">
    <property type="entry name" value="BREFELDIN A-INHIBITED GUANINE NUCLEOTIDE-EXCHANGE PROTEIN 1"/>
    <property type="match status" value="1"/>
</dbReference>
<evidence type="ECO:0000256" key="5">
    <source>
        <dbReference type="ARBA" id="ARBA00022658"/>
    </source>
</evidence>
<evidence type="ECO:0000259" key="9">
    <source>
        <dbReference type="PROSITE" id="PS50190"/>
    </source>
</evidence>
<proteinExistence type="predicted"/>
<reference evidence="11" key="2">
    <citation type="submission" date="2022-01" db="EMBL/GenBank/DDBJ databases">
        <authorList>
            <person name="Yamashiro T."/>
            <person name="Shiraishi A."/>
            <person name="Satake H."/>
            <person name="Nakayama K."/>
        </authorList>
    </citation>
    <scope>NUCLEOTIDE SEQUENCE</scope>
</reference>
<dbReference type="SUPFAM" id="SSF56672">
    <property type="entry name" value="DNA/RNA polymerases"/>
    <property type="match status" value="1"/>
</dbReference>
<evidence type="ECO:0000256" key="6">
    <source>
        <dbReference type="ARBA" id="ARBA00022927"/>
    </source>
</evidence>
<dbReference type="SUPFAM" id="SSF48371">
    <property type="entry name" value="ARM repeat"/>
    <property type="match status" value="1"/>
</dbReference>
<dbReference type="Gene3D" id="1.25.10.10">
    <property type="entry name" value="Leucine-rich Repeat Variant"/>
    <property type="match status" value="1"/>
</dbReference>
<feature type="domain" description="SEC7" evidence="9">
    <location>
        <begin position="515"/>
        <end position="702"/>
    </location>
</feature>
<dbReference type="InterPro" id="IPR043502">
    <property type="entry name" value="DNA/RNA_pol_sf"/>
</dbReference>
<dbReference type="InterPro" id="IPR032629">
    <property type="entry name" value="DCB_dom"/>
</dbReference>
<dbReference type="Pfam" id="PF09324">
    <property type="entry name" value="Sec7-like_HDS"/>
    <property type="match status" value="1"/>
</dbReference>
<feature type="compositionally biased region" description="Polar residues" evidence="8">
    <location>
        <begin position="254"/>
        <end position="268"/>
    </location>
</feature>
<keyword evidence="3" id="KW-0813">Transport</keyword>
<dbReference type="CDD" id="cd01650">
    <property type="entry name" value="RT_nLTR_like"/>
    <property type="match status" value="1"/>
</dbReference>
<evidence type="ECO:0000313" key="12">
    <source>
        <dbReference type="Proteomes" id="UP001151760"/>
    </source>
</evidence>
<dbReference type="InterPro" id="IPR000477">
    <property type="entry name" value="RT_dom"/>
</dbReference>
<dbReference type="Pfam" id="PF00078">
    <property type="entry name" value="RVT_1"/>
    <property type="match status" value="1"/>
</dbReference>
<dbReference type="Pfam" id="PF16213">
    <property type="entry name" value="DCB"/>
    <property type="match status" value="1"/>
</dbReference>
<reference evidence="11" key="1">
    <citation type="journal article" date="2022" name="Int. J. Mol. Sci.">
        <title>Draft Genome of Tanacetum Coccineum: Genomic Comparison of Closely Related Tanacetum-Family Plants.</title>
        <authorList>
            <person name="Yamashiro T."/>
            <person name="Shiraishi A."/>
            <person name="Nakayama K."/>
            <person name="Satake H."/>
        </authorList>
    </citation>
    <scope>NUCLEOTIDE SEQUENCE</scope>
</reference>
<name>A0ABQ4WNS3_9ASTR</name>
<gene>
    <name evidence="11" type="ORF">Tco_0627911</name>
</gene>
<evidence type="ECO:0000313" key="11">
    <source>
        <dbReference type="EMBL" id="GJS54549.1"/>
    </source>
</evidence>
<comment type="subcellular location">
    <subcellularLocation>
        <location evidence="2">Cytoplasm</location>
        <location evidence="2">Cytosol</location>
    </subcellularLocation>
    <subcellularLocation>
        <location evidence="1">Membrane</location>
        <topology evidence="1">Peripheral membrane protein</topology>
        <orientation evidence="1">Cytoplasmic side</orientation>
    </subcellularLocation>
</comment>
<evidence type="ECO:0000256" key="4">
    <source>
        <dbReference type="ARBA" id="ARBA00022490"/>
    </source>
</evidence>
<evidence type="ECO:0000256" key="8">
    <source>
        <dbReference type="SAM" id="MobiDB-lite"/>
    </source>
</evidence>
<protein>
    <submittedName>
        <fullName evidence="11">Brefeldin A-inhibited guanine nucleotide-exchange protein 1</fullName>
    </submittedName>
</protein>
<organism evidence="11 12">
    <name type="scientific">Tanacetum coccineum</name>
    <dbReference type="NCBI Taxonomy" id="301880"/>
    <lineage>
        <taxon>Eukaryota</taxon>
        <taxon>Viridiplantae</taxon>
        <taxon>Streptophyta</taxon>
        <taxon>Embryophyta</taxon>
        <taxon>Tracheophyta</taxon>
        <taxon>Spermatophyta</taxon>
        <taxon>Magnoliopsida</taxon>
        <taxon>eudicotyledons</taxon>
        <taxon>Gunneridae</taxon>
        <taxon>Pentapetalae</taxon>
        <taxon>asterids</taxon>
        <taxon>campanulids</taxon>
        <taxon>Asterales</taxon>
        <taxon>Asteraceae</taxon>
        <taxon>Asteroideae</taxon>
        <taxon>Anthemideae</taxon>
        <taxon>Anthemidinae</taxon>
        <taxon>Tanacetum</taxon>
    </lineage>
</organism>
<dbReference type="Gene3D" id="1.10.220.20">
    <property type="match status" value="1"/>
</dbReference>
<comment type="caution">
    <text evidence="11">The sequence shown here is derived from an EMBL/GenBank/DDBJ whole genome shotgun (WGS) entry which is preliminary data.</text>
</comment>
<feature type="region of interest" description="Disordered" evidence="8">
    <location>
        <begin position="254"/>
        <end position="278"/>
    </location>
</feature>
<dbReference type="InterPro" id="IPR046455">
    <property type="entry name" value="Sec7/BIG1-like_C"/>
</dbReference>
<keyword evidence="12" id="KW-1185">Reference proteome</keyword>
<evidence type="ECO:0000256" key="7">
    <source>
        <dbReference type="ARBA" id="ARBA00023136"/>
    </source>
</evidence>
<dbReference type="InterPro" id="IPR023394">
    <property type="entry name" value="Sec7_C_sf"/>
</dbReference>
<evidence type="ECO:0000256" key="2">
    <source>
        <dbReference type="ARBA" id="ARBA00004514"/>
    </source>
</evidence>
<evidence type="ECO:0000256" key="1">
    <source>
        <dbReference type="ARBA" id="ARBA00004287"/>
    </source>
</evidence>
<dbReference type="Gene3D" id="1.10.1000.11">
    <property type="entry name" value="Arf Nucleotide-binding Site Opener,domain 2"/>
    <property type="match status" value="1"/>
</dbReference>
<dbReference type="Proteomes" id="UP001151760">
    <property type="component" value="Unassembled WGS sequence"/>
</dbReference>
<dbReference type="PANTHER" id="PTHR10663">
    <property type="entry name" value="GUANYL-NUCLEOTIDE EXCHANGE FACTOR"/>
    <property type="match status" value="1"/>
</dbReference>
<dbReference type="PROSITE" id="PS50878">
    <property type="entry name" value="RT_POL"/>
    <property type="match status" value="1"/>
</dbReference>
<evidence type="ECO:0000259" key="10">
    <source>
        <dbReference type="PROSITE" id="PS50878"/>
    </source>
</evidence>
<dbReference type="InterPro" id="IPR000904">
    <property type="entry name" value="Sec7_dom"/>
</dbReference>
<accession>A0ABQ4WNS3</accession>
<dbReference type="Pfam" id="PF16206">
    <property type="entry name" value="Mon2_C"/>
    <property type="match status" value="1"/>
</dbReference>
<dbReference type="InterPro" id="IPR016024">
    <property type="entry name" value="ARM-type_fold"/>
</dbReference>
<dbReference type="EMBL" id="BQNB010008806">
    <property type="protein sequence ID" value="GJS54549.1"/>
    <property type="molecule type" value="Genomic_DNA"/>
</dbReference>
<dbReference type="PROSITE" id="PS50190">
    <property type="entry name" value="SEC7"/>
    <property type="match status" value="1"/>
</dbReference>
<dbReference type="SUPFAM" id="SSF48425">
    <property type="entry name" value="Sec7 domain"/>
    <property type="match status" value="1"/>
</dbReference>
<dbReference type="InterPro" id="IPR011989">
    <property type="entry name" value="ARM-like"/>
</dbReference>
<dbReference type="Pfam" id="PF12783">
    <property type="entry name" value="Sec7-like_HUS"/>
    <property type="match status" value="1"/>
</dbReference>
<dbReference type="InterPro" id="IPR032817">
    <property type="entry name" value="Mon2_C"/>
</dbReference>
<keyword evidence="4" id="KW-0963">Cytoplasm</keyword>
<dbReference type="InterPro" id="IPR015403">
    <property type="entry name" value="Mon2/Sec7/BIG1-like_HDS"/>
</dbReference>
<feature type="domain" description="Reverse transcriptase" evidence="10">
    <location>
        <begin position="1766"/>
        <end position="2044"/>
    </location>
</feature>
<dbReference type="CDD" id="cd00171">
    <property type="entry name" value="Sec7"/>
    <property type="match status" value="1"/>
</dbReference>
<keyword evidence="6" id="KW-0653">Protein transport</keyword>
<evidence type="ECO:0000256" key="3">
    <source>
        <dbReference type="ARBA" id="ARBA00022448"/>
    </source>
</evidence>
<dbReference type="Pfam" id="PF20252">
    <property type="entry name" value="BIG2_C"/>
    <property type="match status" value="1"/>
</dbReference>
<keyword evidence="5" id="KW-0344">Guanine-nucleotide releasing factor</keyword>
<dbReference type="InterPro" id="IPR035999">
    <property type="entry name" value="Sec7_dom_sf"/>
</dbReference>
<sequence>MSGGSETLGGQSRCGWLLGPSLDKIIKNAAWRKHSHIVSASKAALDILQSLSDDPNFSNKTPLFGVSSLPHAESLILPLTLAIDSSSPKVAEPALDCVYRLFSLRLIRCEIDGNNVGSLIYRLVDSICKCGGLGDEAVELAVLKCLLSAVRSTTVFIRADCLNQIIKTCYNVYLGGVNGTNQICAKAVLAQMMSLIFARVEADSQLATFNTVSVTDLLEFNDRNLNEGSSIQFVQNFINEVVFTSVVELNNNSGAASPLSPTEMQSNDDNVDEKGGDKAVGEDLSGYTKIRDDGVAVFKNLCKLSMKFSSQDKSDDHILLRGKMLSLELLRVIMDNAGPIWRTNERQVPKCDQTISLLVLVEEQRAVSNVNFSASLFDISELIIKIQICAEIRNWDIFSDAHSPGAGKRASAETVNGLLKTALGPPPGSTTTLSPVHDLTFRLESVKCLVMIIKSMGVWMDQQLRIGEFSVRNPSVGDNDSVSVVEPNTSLGGDEAILPDIDLHQEPISDHSTATLEQRRAYKLELQKGIALFNRKPSKGIEFLISNKKIDGTPEAVALFLKNISGLNETVIGDYLGEREEFPLKVMHAYVDSFIFDGMDFGEAIRFFLRGFRLPGEAQKIDRIMEKFAERYCKCNPNSFTSADTAYVLAYSVIMLNTDAHNSMVKDKMSKTDFIRNNRGIDDGKDLPEDYLGAIYDQIVKNEIKMKAETSVQQSKQTNSVNRLLGLDGILNLVWKQTEEKPLGANGALIRHIQEQFKAKSGKSESTYYAVADAAILRFMVEVCWGPMLAAFSVTLDQSDDKAATNHCLQGIRHAVHVTAVMGMQTQRDAFVTTVAKFTYLHCAADMKQKNVDAVKAIIAIAIEDGNYLQDSWEHILTCLSRFEHLQLLGEGAPSDASFLSGSNTESDDKSLRSSITSLKKKGTLQNSVVMAVVRGSSYDSTSLGANTSGLVTPDQINNFISNLNLLEQIGNFELNHIFAHSQRMDSEAIVAFVKALCKVSMSELQSPTDPRVFSLTKIVEVAHYNMNRIRLVWSRIWSVLSDFFVAVGLSENLSVAIFVMDSLRQLSMKFLEREELANYNFQNEFLRPFVIVMQKSNSVEIRELIVRCLSQMILSRVDNVKSGWKSVFMALTAAAADERKNVVLLAFETMEKIVREYFPYITETETVTFTDCVRCLITFTNSRFNSDVSLNAIAFLRFCAVKLAEGGLICNTENAPAADNDDSSIPVVKEAAAAADDEQALMDKDENACYWIPLLSGLSMLTSDPRQAIRKSALEVLFNILKDHGHLFSRSFWITVINSVIFPVFKHVSDKKEKAINDQSSPSTWDSETCSVATRCLVDLYVNFFGVMRAHLGAVVSLLAGLFRNPGQGSASTGVSGLMRLVGDVGSMLTEDEWSCIFLSLKEASASMLPGFLKLVRIMDRIDIDIPNVAQSSFDDDDDGETLTSSNAGTVEDYEDDNLQTAGYVVSRMKTHISTQLLIMQVVYFSLSFYFETGDVLIDRNANAKWLQVTTDLYNMQQHLLKASSVKIVLEIFSQTVSHAHELSSETGLHLKLQRACSILEISDPPVVHFENESYQNILNLLHHLLTSDPSLSEEMGIETQLFSICEKIIQIYLKCSRLEHEEVQKPITVHWILPLNSAVKEELGARTSLLVSALRVLSEVDKGCFRRHASRMFPLLVELVCCEHSSREFAEDSFSRPALVSNFFKKLSDVQSSSLESPFSLEEIKSAVWECGNDKSPGPDGFTFNFIKKFWDLLSPDIAKFVMRFHETGTIHKGCNSSFISLLPKVRDPILLGDYRPISLIGCLYKIIAKILAMRLKSVISSVISEVQTAYVEGRHILDGPLILNEVISWVKKKNKKCLIFKVDFEKAFDSLNWDFLDSMMLQMGFGAIWRKWIRGCLNSAFTSVLVNGSPTMEFQLKRGVRQGDPLSPFLFIIAAEGLHVAMLEAMSRGRFNGIKIPNSDLTLSHLQFADDVIFMGEWSQDNAQNLVRILRCFYLSSGLKINLKKSKLFGVGVPGNEVSALARKLVCEPSSFPFTYLGLPVGASMSRSVHWQPIIDRFSEKLSSWKAKNVSFGGRLTLVKSVLGSLPLYYFSLFRAPLKVINVLEGIRRQFFWGGAHGDSRKISWIAWDKVLSSSEFGGLNIGCLKALNWSLLAKWWWRFKTEKNSLWKKVVCSFHGSDGNLGVASDVGSPGTWGKIVSIRNELEKIDISFSSSFHKKIGSGHDTRFWTEIWSGNTSFSEKYPRLFALETNKLSSESKAGNPNGLS</sequence>
<dbReference type="InterPro" id="IPR032691">
    <property type="entry name" value="Mon2/Sec7/BIG1-like_HUS"/>
</dbReference>